<dbReference type="PROSITE" id="PS50280">
    <property type="entry name" value="SET"/>
    <property type="match status" value="1"/>
</dbReference>
<dbReference type="Proteomes" id="UP001444661">
    <property type="component" value="Unassembled WGS sequence"/>
</dbReference>
<proteinExistence type="predicted"/>
<sequence length="372" mass="42562">MATTYNLEYKDTWDMKGKGVFTKVAIAAGTVISPMFESLTEEQKAQYFTLYAVKRYEDDDASMLDYFQNVYTKADGSKLSDFEARRYARVFVIVWCNYIAFYDQDGVEHRGLWLKASRFNHKCSPNLLMNIKTNGEMTLRARHLIPEGAELTFSYIPLGKFRAERRRQLLQDFGFECACDLCDLEDLRPDAGQHEERLAILRLHDVGETMRLYRENEFNQLTVAECNARIARCQIRCVQYNRLLWNDYAFYELLNIADLWARLWQLTPNNTDPNNQRAVFATIEWRRCLNGACNLGRIVVDPNDWHLVDALRAAASATPVIIDPQTPAPEDPAAAEKAVTPDGRFLRSGARTVDPTGSLPMVSTPTPGWKTA</sequence>
<dbReference type="CDD" id="cd20071">
    <property type="entry name" value="SET_SMYD"/>
    <property type="match status" value="1"/>
</dbReference>
<dbReference type="SMART" id="SM00317">
    <property type="entry name" value="SET"/>
    <property type="match status" value="1"/>
</dbReference>
<evidence type="ECO:0000313" key="4">
    <source>
        <dbReference type="Proteomes" id="UP001444661"/>
    </source>
</evidence>
<evidence type="ECO:0000256" key="1">
    <source>
        <dbReference type="SAM" id="MobiDB-lite"/>
    </source>
</evidence>
<dbReference type="Gene3D" id="2.170.270.10">
    <property type="entry name" value="SET domain"/>
    <property type="match status" value="1"/>
</dbReference>
<dbReference type="InterPro" id="IPR050869">
    <property type="entry name" value="H3K4_H4K5_MeTrfase"/>
</dbReference>
<protein>
    <recommendedName>
        <fullName evidence="2">SET domain-containing protein</fullName>
    </recommendedName>
</protein>
<keyword evidence="4" id="KW-1185">Reference proteome</keyword>
<dbReference type="SUPFAM" id="SSF82199">
    <property type="entry name" value="SET domain"/>
    <property type="match status" value="1"/>
</dbReference>
<reference evidence="3 4" key="1">
    <citation type="submission" date="2023-01" db="EMBL/GenBank/DDBJ databases">
        <title>Analysis of 21 Apiospora genomes using comparative genomics revels a genus with tremendous synthesis potential of carbohydrate active enzymes and secondary metabolites.</title>
        <authorList>
            <person name="Sorensen T."/>
        </authorList>
    </citation>
    <scope>NUCLEOTIDE SEQUENCE [LARGE SCALE GENOMIC DNA]</scope>
    <source>
        <strain evidence="3 4">CBS 33761</strain>
    </source>
</reference>
<feature type="domain" description="SET" evidence="2">
    <location>
        <begin position="5"/>
        <end position="156"/>
    </location>
</feature>
<gene>
    <name evidence="3" type="ORF">PG993_011602</name>
</gene>
<feature type="region of interest" description="Disordered" evidence="1">
    <location>
        <begin position="323"/>
        <end position="372"/>
    </location>
</feature>
<dbReference type="InterPro" id="IPR001214">
    <property type="entry name" value="SET_dom"/>
</dbReference>
<evidence type="ECO:0000313" key="3">
    <source>
        <dbReference type="EMBL" id="KAK8023536.1"/>
    </source>
</evidence>
<comment type="caution">
    <text evidence="3">The sequence shown here is derived from an EMBL/GenBank/DDBJ whole genome shotgun (WGS) entry which is preliminary data.</text>
</comment>
<dbReference type="InterPro" id="IPR046341">
    <property type="entry name" value="SET_dom_sf"/>
</dbReference>
<dbReference type="Pfam" id="PF00856">
    <property type="entry name" value="SET"/>
    <property type="match status" value="1"/>
</dbReference>
<dbReference type="PANTHER" id="PTHR12197">
    <property type="entry name" value="HISTONE-LYSINE N-METHYLTRANSFERASE SMYD"/>
    <property type="match status" value="1"/>
</dbReference>
<accession>A0ABR1S029</accession>
<evidence type="ECO:0000259" key="2">
    <source>
        <dbReference type="PROSITE" id="PS50280"/>
    </source>
</evidence>
<organism evidence="3 4">
    <name type="scientific">Apiospora rasikravindrae</name>
    <dbReference type="NCBI Taxonomy" id="990691"/>
    <lineage>
        <taxon>Eukaryota</taxon>
        <taxon>Fungi</taxon>
        <taxon>Dikarya</taxon>
        <taxon>Ascomycota</taxon>
        <taxon>Pezizomycotina</taxon>
        <taxon>Sordariomycetes</taxon>
        <taxon>Xylariomycetidae</taxon>
        <taxon>Amphisphaeriales</taxon>
        <taxon>Apiosporaceae</taxon>
        <taxon>Apiospora</taxon>
    </lineage>
</organism>
<name>A0ABR1S029_9PEZI</name>
<dbReference type="EMBL" id="JAQQWK010000011">
    <property type="protein sequence ID" value="KAK8023536.1"/>
    <property type="molecule type" value="Genomic_DNA"/>
</dbReference>